<dbReference type="SMART" id="SM00421">
    <property type="entry name" value="HTH_LUXR"/>
    <property type="match status" value="1"/>
</dbReference>
<feature type="coiled-coil region" evidence="1">
    <location>
        <begin position="58"/>
        <end position="85"/>
    </location>
</feature>
<comment type="caution">
    <text evidence="4">The sequence shown here is derived from an EMBL/GenBank/DDBJ whole genome shotgun (WGS) entry which is preliminary data.</text>
</comment>
<keyword evidence="1" id="KW-0175">Coiled coil</keyword>
<dbReference type="InterPro" id="IPR000792">
    <property type="entry name" value="Tscrpt_reg_LuxR_C"/>
</dbReference>
<protein>
    <recommendedName>
        <fullName evidence="3">HTH luxR-type domain-containing protein</fullName>
    </recommendedName>
</protein>
<organism evidence="4 5">
    <name type="scientific">Thalassotalea marina</name>
    <dbReference type="NCBI Taxonomy" id="1673741"/>
    <lineage>
        <taxon>Bacteria</taxon>
        <taxon>Pseudomonadati</taxon>
        <taxon>Pseudomonadota</taxon>
        <taxon>Gammaproteobacteria</taxon>
        <taxon>Alteromonadales</taxon>
        <taxon>Colwelliaceae</taxon>
        <taxon>Thalassotalea</taxon>
    </lineage>
</organism>
<dbReference type="Gene3D" id="1.10.10.10">
    <property type="entry name" value="Winged helix-like DNA-binding domain superfamily/Winged helix DNA-binding domain"/>
    <property type="match status" value="1"/>
</dbReference>
<evidence type="ECO:0000256" key="2">
    <source>
        <dbReference type="SAM" id="Phobius"/>
    </source>
</evidence>
<accession>A0A919BQY4</accession>
<keyword evidence="5" id="KW-1185">Reference proteome</keyword>
<evidence type="ECO:0000313" key="5">
    <source>
        <dbReference type="Proteomes" id="UP000623842"/>
    </source>
</evidence>
<dbReference type="GO" id="GO:0006355">
    <property type="term" value="P:regulation of DNA-templated transcription"/>
    <property type="evidence" value="ECO:0007669"/>
    <property type="project" value="InterPro"/>
</dbReference>
<feature type="transmembrane region" description="Helical" evidence="2">
    <location>
        <begin position="37"/>
        <end position="55"/>
    </location>
</feature>
<evidence type="ECO:0000256" key="1">
    <source>
        <dbReference type="SAM" id="Coils"/>
    </source>
</evidence>
<feature type="transmembrane region" description="Helical" evidence="2">
    <location>
        <begin position="7"/>
        <end position="25"/>
    </location>
</feature>
<reference evidence="4" key="2">
    <citation type="submission" date="2020-09" db="EMBL/GenBank/DDBJ databases">
        <authorList>
            <person name="Sun Q."/>
            <person name="Kim S."/>
        </authorList>
    </citation>
    <scope>NUCLEOTIDE SEQUENCE</scope>
    <source>
        <strain evidence="4">KCTC 42731</strain>
    </source>
</reference>
<gene>
    <name evidence="4" type="ORF">GCM10017161_36970</name>
</gene>
<evidence type="ECO:0000313" key="4">
    <source>
        <dbReference type="EMBL" id="GHG04137.1"/>
    </source>
</evidence>
<dbReference type="GO" id="GO:0003677">
    <property type="term" value="F:DNA binding"/>
    <property type="evidence" value="ECO:0007669"/>
    <property type="project" value="InterPro"/>
</dbReference>
<proteinExistence type="predicted"/>
<keyword evidence="2" id="KW-1133">Transmembrane helix</keyword>
<reference evidence="4" key="1">
    <citation type="journal article" date="2014" name="Int. J. Syst. Evol. Microbiol.">
        <title>Complete genome sequence of Corynebacterium casei LMG S-19264T (=DSM 44701T), isolated from a smear-ripened cheese.</title>
        <authorList>
            <consortium name="US DOE Joint Genome Institute (JGI-PGF)"/>
            <person name="Walter F."/>
            <person name="Albersmeier A."/>
            <person name="Kalinowski J."/>
            <person name="Ruckert C."/>
        </authorList>
    </citation>
    <scope>NUCLEOTIDE SEQUENCE</scope>
    <source>
        <strain evidence="4">KCTC 42731</strain>
    </source>
</reference>
<dbReference type="AlphaFoldDB" id="A0A919BQY4"/>
<keyword evidence="2" id="KW-0472">Membrane</keyword>
<dbReference type="EMBL" id="BNCK01000010">
    <property type="protein sequence ID" value="GHG04137.1"/>
    <property type="molecule type" value="Genomic_DNA"/>
</dbReference>
<dbReference type="InterPro" id="IPR016032">
    <property type="entry name" value="Sig_transdc_resp-reg_C-effctor"/>
</dbReference>
<dbReference type="SUPFAM" id="SSF46894">
    <property type="entry name" value="C-terminal effector domain of the bipartite response regulators"/>
    <property type="match status" value="1"/>
</dbReference>
<sequence length="168" mass="18680">MSNKDRVVLLTTLLVIAVLISFDLIKDLNEGVEIWHLVIEGAAGVLALAGVFYIFKDLNKLKHDLQSERELTANLKQEAAQWRQQSKEYLDGLSKLINEQLDHWQLTPAEKEVAFLLLKGMSLKEVAGVRGTSEKTARAQSLSVYAKAGLSGRSELSAFFLEDLLPAQ</sequence>
<keyword evidence="2" id="KW-0812">Transmembrane</keyword>
<name>A0A919BQY4_9GAMM</name>
<dbReference type="InterPro" id="IPR036388">
    <property type="entry name" value="WH-like_DNA-bd_sf"/>
</dbReference>
<feature type="domain" description="HTH luxR-type" evidence="3">
    <location>
        <begin position="103"/>
        <end position="160"/>
    </location>
</feature>
<dbReference type="RefSeq" id="WP_189773758.1">
    <property type="nucleotide sequence ID" value="NZ_BNCK01000010.1"/>
</dbReference>
<evidence type="ECO:0000259" key="3">
    <source>
        <dbReference type="SMART" id="SM00421"/>
    </source>
</evidence>
<dbReference type="Proteomes" id="UP000623842">
    <property type="component" value="Unassembled WGS sequence"/>
</dbReference>